<keyword evidence="3 6" id="KW-1133">Transmembrane helix</keyword>
<feature type="transmembrane region" description="Helical" evidence="6">
    <location>
        <begin position="119"/>
        <end position="138"/>
    </location>
</feature>
<feature type="transmembrane region" description="Helical" evidence="6">
    <location>
        <begin position="395"/>
        <end position="414"/>
    </location>
</feature>
<comment type="subcellular location">
    <subcellularLocation>
        <location evidence="1">Membrane</location>
        <topology evidence="1">Multi-pass membrane protein</topology>
    </subcellularLocation>
</comment>
<feature type="transmembrane region" description="Helical" evidence="6">
    <location>
        <begin position="242"/>
        <end position="268"/>
    </location>
</feature>
<dbReference type="SUPFAM" id="SSF103473">
    <property type="entry name" value="MFS general substrate transporter"/>
    <property type="match status" value="1"/>
</dbReference>
<dbReference type="PANTHER" id="PTHR23502">
    <property type="entry name" value="MAJOR FACILITATOR SUPERFAMILY"/>
    <property type="match status" value="1"/>
</dbReference>
<feature type="transmembrane region" description="Helical" evidence="6">
    <location>
        <begin position="179"/>
        <end position="200"/>
    </location>
</feature>
<proteinExistence type="predicted"/>
<feature type="transmembrane region" description="Helical" evidence="6">
    <location>
        <begin position="426"/>
        <end position="452"/>
    </location>
</feature>
<keyword evidence="9" id="KW-1185">Reference proteome</keyword>
<feature type="transmembrane region" description="Helical" evidence="6">
    <location>
        <begin position="207"/>
        <end position="230"/>
    </location>
</feature>
<evidence type="ECO:0000313" key="8">
    <source>
        <dbReference type="EMBL" id="KAL2054869.1"/>
    </source>
</evidence>
<protein>
    <recommendedName>
        <fullName evidence="7">Major facilitator superfamily (MFS) profile domain-containing protein</fullName>
    </recommendedName>
</protein>
<evidence type="ECO:0000256" key="1">
    <source>
        <dbReference type="ARBA" id="ARBA00004141"/>
    </source>
</evidence>
<feature type="transmembrane region" description="Helical" evidence="6">
    <location>
        <begin position="464"/>
        <end position="482"/>
    </location>
</feature>
<feature type="region of interest" description="Disordered" evidence="5">
    <location>
        <begin position="1"/>
        <end position="75"/>
    </location>
</feature>
<dbReference type="Pfam" id="PF07690">
    <property type="entry name" value="MFS_1"/>
    <property type="match status" value="1"/>
</dbReference>
<keyword evidence="4 6" id="KW-0472">Membrane</keyword>
<evidence type="ECO:0000256" key="2">
    <source>
        <dbReference type="ARBA" id="ARBA00022692"/>
    </source>
</evidence>
<accession>A0ABR4BAI5</accession>
<comment type="caution">
    <text evidence="8">The sequence shown here is derived from an EMBL/GenBank/DDBJ whole genome shotgun (WGS) entry which is preliminary data.</text>
</comment>
<dbReference type="EMBL" id="JBHFEH010000013">
    <property type="protein sequence ID" value="KAL2054869.1"/>
    <property type="molecule type" value="Genomic_DNA"/>
</dbReference>
<name>A0ABR4BAI5_9LECA</name>
<evidence type="ECO:0000256" key="3">
    <source>
        <dbReference type="ARBA" id="ARBA00022989"/>
    </source>
</evidence>
<dbReference type="CDD" id="cd17323">
    <property type="entry name" value="MFS_Tpo1_MDR_like"/>
    <property type="match status" value="1"/>
</dbReference>
<feature type="domain" description="Major facilitator superfamily (MFS) profile" evidence="7">
    <location>
        <begin position="84"/>
        <end position="514"/>
    </location>
</feature>
<keyword evidence="2 6" id="KW-0812">Transmembrane</keyword>
<evidence type="ECO:0000256" key="5">
    <source>
        <dbReference type="SAM" id="MobiDB-lite"/>
    </source>
</evidence>
<dbReference type="InterPro" id="IPR020846">
    <property type="entry name" value="MFS_dom"/>
</dbReference>
<dbReference type="Proteomes" id="UP001590951">
    <property type="component" value="Unassembled WGS sequence"/>
</dbReference>
<evidence type="ECO:0000256" key="4">
    <source>
        <dbReference type="ARBA" id="ARBA00023136"/>
    </source>
</evidence>
<dbReference type="Gene3D" id="1.20.1250.20">
    <property type="entry name" value="MFS general substrate transporter like domains"/>
    <property type="match status" value="1"/>
</dbReference>
<dbReference type="PROSITE" id="PS50850">
    <property type="entry name" value="MFS"/>
    <property type="match status" value="1"/>
</dbReference>
<evidence type="ECO:0000256" key="6">
    <source>
        <dbReference type="SAM" id="Phobius"/>
    </source>
</evidence>
<reference evidence="8 9" key="1">
    <citation type="submission" date="2024-09" db="EMBL/GenBank/DDBJ databases">
        <title>Rethinking Asexuality: The Enigmatic Case of Functional Sexual Genes in Lepraria (Stereocaulaceae).</title>
        <authorList>
            <person name="Doellman M."/>
            <person name="Sun Y."/>
            <person name="Barcenas-Pena A."/>
            <person name="Lumbsch H.T."/>
            <person name="Grewe F."/>
        </authorList>
    </citation>
    <scope>NUCLEOTIDE SEQUENCE [LARGE SCALE GENOMIC DNA]</scope>
    <source>
        <strain evidence="8 9">Grewe 0041</strain>
    </source>
</reference>
<evidence type="ECO:0000259" key="7">
    <source>
        <dbReference type="PROSITE" id="PS50850"/>
    </source>
</evidence>
<feature type="transmembrane region" description="Helical" evidence="6">
    <location>
        <begin position="82"/>
        <end position="107"/>
    </location>
</feature>
<dbReference type="InterPro" id="IPR011701">
    <property type="entry name" value="MFS"/>
</dbReference>
<sequence>MQSPSSSEGTIPVIESRKTSKDTLPDESSSNIDRDIEKAKDNNVVDQGDIDERQTKEEGNVIGWDGPDDPQNPQNWTKAKKYIATVLYASMTFCITFASSVFSTATMVTAAEFGVSTEVMTLGTSLFVLGFAVGPIIWGPFSELYGRKPPLFIGFACFVIFNIPVAVAQNVETIMLCRFLGGLFGSSPLAIVGGALADIWGPVERGFALGLFSGATFIGPVAGPIAGGFITKSYLGWRWTLWLTLIMGAFFGTLALVVISESYVPVLLSRKAAKIRFATKNWAIHAPHDENRVDMNDIVEKYLFRPFKMLLLEPILTLVTIYMSFIYGMIYLFFESYPIAFREDRGWNAGVGALPFLGITLGVIVGVAIITYASNTRYKRKMEENGGRPVPEERLVPMIAGAFMLPIGLFWFAWTSSPHIKWVPQVLAGIPIGAGILMIFLQGLSYIIDVYLMYANSALAANSVLRSTAGAGFPLFAVQMYHKLGVAWATSLLGFLTVAFLPVPVLFFIYGERIRKMSRIIISIIMFGATPAGSNIVRIRCCNVDVNQWSVDHLTA</sequence>
<feature type="transmembrane region" description="Helical" evidence="6">
    <location>
        <begin position="310"/>
        <end position="334"/>
    </location>
</feature>
<organism evidence="8 9">
    <name type="scientific">Lepraria finkii</name>
    <dbReference type="NCBI Taxonomy" id="1340010"/>
    <lineage>
        <taxon>Eukaryota</taxon>
        <taxon>Fungi</taxon>
        <taxon>Dikarya</taxon>
        <taxon>Ascomycota</taxon>
        <taxon>Pezizomycotina</taxon>
        <taxon>Lecanoromycetes</taxon>
        <taxon>OSLEUM clade</taxon>
        <taxon>Lecanoromycetidae</taxon>
        <taxon>Lecanorales</taxon>
        <taxon>Lecanorineae</taxon>
        <taxon>Stereocaulaceae</taxon>
        <taxon>Lepraria</taxon>
    </lineage>
</organism>
<dbReference type="PANTHER" id="PTHR23502:SF47">
    <property type="entry name" value="MAJOR FACILITATOR SUPERFAMILY (MFS) PROFILE DOMAIN-CONTAINING PROTEIN-RELATED"/>
    <property type="match status" value="1"/>
</dbReference>
<dbReference type="InterPro" id="IPR036259">
    <property type="entry name" value="MFS_trans_sf"/>
</dbReference>
<feature type="compositionally biased region" description="Basic and acidic residues" evidence="5">
    <location>
        <begin position="15"/>
        <end position="24"/>
    </location>
</feature>
<evidence type="ECO:0000313" key="9">
    <source>
        <dbReference type="Proteomes" id="UP001590951"/>
    </source>
</evidence>
<feature type="compositionally biased region" description="Basic and acidic residues" evidence="5">
    <location>
        <begin position="32"/>
        <end position="43"/>
    </location>
</feature>
<feature type="compositionally biased region" description="Basic and acidic residues" evidence="5">
    <location>
        <begin position="50"/>
        <end position="59"/>
    </location>
</feature>
<feature type="transmembrane region" description="Helical" evidence="6">
    <location>
        <begin position="488"/>
        <end position="510"/>
    </location>
</feature>
<gene>
    <name evidence="8" type="ORF">ABVK25_004691</name>
</gene>
<feature type="transmembrane region" description="Helical" evidence="6">
    <location>
        <begin position="354"/>
        <end position="374"/>
    </location>
</feature>
<feature type="transmembrane region" description="Helical" evidence="6">
    <location>
        <begin position="150"/>
        <end position="167"/>
    </location>
</feature>